<name>A0ABD2Q1F5_9PLAT</name>
<evidence type="ECO:0000256" key="3">
    <source>
        <dbReference type="ARBA" id="ARBA00022448"/>
    </source>
</evidence>
<dbReference type="GO" id="GO:0005743">
    <property type="term" value="C:mitochondrial inner membrane"/>
    <property type="evidence" value="ECO:0007669"/>
    <property type="project" value="UniProtKB-SubCell"/>
</dbReference>
<keyword evidence="8 9" id="KW-0472">Membrane</keyword>
<keyword evidence="3 10" id="KW-0813">Transport</keyword>
<dbReference type="SUPFAM" id="SSF103506">
    <property type="entry name" value="Mitochondrial carrier"/>
    <property type="match status" value="1"/>
</dbReference>
<feature type="domain" description="EF-hand" evidence="11">
    <location>
        <begin position="11"/>
        <end position="46"/>
    </location>
</feature>
<evidence type="ECO:0000256" key="5">
    <source>
        <dbReference type="ARBA" id="ARBA00022737"/>
    </source>
</evidence>
<comment type="similarity">
    <text evidence="2 10">Belongs to the mitochondrial carrier (TC 2.A.29) family.</text>
</comment>
<evidence type="ECO:0000256" key="9">
    <source>
        <dbReference type="PROSITE-ProRule" id="PRU00282"/>
    </source>
</evidence>
<sequence length="320" mass="36363">MRNQYYSLTREEQLSIETLFKNLDKNNDGKICITDLVSSFNSGYYLRDLENEGVFAENFISRAGSQAAGHITFEQFVNYVIEHDKKLSLAFNEMDTNREGLIDQEKIRKTFDRLGMPIDADESLRLFNKVKKSGQWKIDYNGWREFLLLHPASDLSDIFKYWRHDIFLDSGSDAAIGIPEDFSKVEKTAGHHIYQLLAGAVAGIVSRTCTAPLDRLKVMRQVHGYKHKGSDFLDAYRYMLQEGGLASLWRGNGINVLKMAPETGIKYYAYERYKRLLTTTSDSPGGTYFGDILESHLLLSKFIAGSLAGSTAQTIIYPLE</sequence>
<dbReference type="PROSITE" id="PS50222">
    <property type="entry name" value="EF_HAND_2"/>
    <property type="match status" value="2"/>
</dbReference>
<keyword evidence="4 9" id="KW-0812">Transmembrane</keyword>
<evidence type="ECO:0000313" key="12">
    <source>
        <dbReference type="EMBL" id="KAL3313454.1"/>
    </source>
</evidence>
<protein>
    <recommendedName>
        <fullName evidence="11">EF-hand domain-containing protein</fullName>
    </recommendedName>
</protein>
<keyword evidence="6" id="KW-0106">Calcium</keyword>
<comment type="subcellular location">
    <subcellularLocation>
        <location evidence="1">Mitochondrion inner membrane</location>
        <topology evidence="1">Multi-pass membrane protein</topology>
    </subcellularLocation>
</comment>
<feature type="repeat" description="Solcar" evidence="9">
    <location>
        <begin position="190"/>
        <end position="276"/>
    </location>
</feature>
<dbReference type="InterPro" id="IPR002067">
    <property type="entry name" value="MCP"/>
</dbReference>
<reference evidence="12 13" key="1">
    <citation type="submission" date="2024-11" db="EMBL/GenBank/DDBJ databases">
        <title>Adaptive evolution of stress response genes in parasites aligns with host niche diversity.</title>
        <authorList>
            <person name="Hahn C."/>
            <person name="Resl P."/>
        </authorList>
    </citation>
    <scope>NUCLEOTIDE SEQUENCE [LARGE SCALE GENOMIC DNA]</scope>
    <source>
        <strain evidence="12">EGGRZ-B1_66</strain>
        <tissue evidence="12">Body</tissue>
    </source>
</reference>
<evidence type="ECO:0000256" key="7">
    <source>
        <dbReference type="ARBA" id="ARBA00022989"/>
    </source>
</evidence>
<evidence type="ECO:0000256" key="10">
    <source>
        <dbReference type="RuleBase" id="RU000488"/>
    </source>
</evidence>
<evidence type="ECO:0000313" key="13">
    <source>
        <dbReference type="Proteomes" id="UP001626550"/>
    </source>
</evidence>
<dbReference type="InterPro" id="IPR023395">
    <property type="entry name" value="MCP_dom_sf"/>
</dbReference>
<keyword evidence="5" id="KW-0677">Repeat</keyword>
<dbReference type="Pfam" id="PF13202">
    <property type="entry name" value="EF-hand_5"/>
    <property type="match status" value="1"/>
</dbReference>
<keyword evidence="7" id="KW-1133">Transmembrane helix</keyword>
<organism evidence="12 13">
    <name type="scientific">Cichlidogyrus casuarinus</name>
    <dbReference type="NCBI Taxonomy" id="1844966"/>
    <lineage>
        <taxon>Eukaryota</taxon>
        <taxon>Metazoa</taxon>
        <taxon>Spiralia</taxon>
        <taxon>Lophotrochozoa</taxon>
        <taxon>Platyhelminthes</taxon>
        <taxon>Monogenea</taxon>
        <taxon>Monopisthocotylea</taxon>
        <taxon>Dactylogyridea</taxon>
        <taxon>Ancyrocephalidae</taxon>
        <taxon>Cichlidogyrus</taxon>
    </lineage>
</organism>
<dbReference type="Pfam" id="PF00153">
    <property type="entry name" value="Mito_carr"/>
    <property type="match status" value="1"/>
</dbReference>
<dbReference type="PRINTS" id="PR00926">
    <property type="entry name" value="MITOCARRIER"/>
</dbReference>
<dbReference type="Proteomes" id="UP001626550">
    <property type="component" value="Unassembled WGS sequence"/>
</dbReference>
<dbReference type="PROSITE" id="PS50920">
    <property type="entry name" value="SOLCAR"/>
    <property type="match status" value="1"/>
</dbReference>
<accession>A0ABD2Q1F5</accession>
<dbReference type="AlphaFoldDB" id="A0ABD2Q1F5"/>
<gene>
    <name evidence="12" type="ORF">Ciccas_007942</name>
</gene>
<evidence type="ECO:0000256" key="4">
    <source>
        <dbReference type="ARBA" id="ARBA00022692"/>
    </source>
</evidence>
<dbReference type="InterPro" id="IPR011992">
    <property type="entry name" value="EF-hand-dom_pair"/>
</dbReference>
<dbReference type="SUPFAM" id="SSF47473">
    <property type="entry name" value="EF-hand"/>
    <property type="match status" value="1"/>
</dbReference>
<dbReference type="PANTHER" id="PTHR24089">
    <property type="entry name" value="SOLUTE CARRIER FAMILY 25"/>
    <property type="match status" value="1"/>
</dbReference>
<comment type="caution">
    <text evidence="12">The sequence shown here is derived from an EMBL/GenBank/DDBJ whole genome shotgun (WGS) entry which is preliminary data.</text>
</comment>
<keyword evidence="13" id="KW-1185">Reference proteome</keyword>
<proteinExistence type="inferred from homology"/>
<feature type="non-terminal residue" evidence="12">
    <location>
        <position position="320"/>
    </location>
</feature>
<dbReference type="InterPro" id="IPR002048">
    <property type="entry name" value="EF_hand_dom"/>
</dbReference>
<evidence type="ECO:0000259" key="11">
    <source>
        <dbReference type="PROSITE" id="PS50222"/>
    </source>
</evidence>
<evidence type="ECO:0000256" key="1">
    <source>
        <dbReference type="ARBA" id="ARBA00004448"/>
    </source>
</evidence>
<evidence type="ECO:0000256" key="8">
    <source>
        <dbReference type="ARBA" id="ARBA00023136"/>
    </source>
</evidence>
<dbReference type="Gene3D" id="1.10.238.10">
    <property type="entry name" value="EF-hand"/>
    <property type="match status" value="2"/>
</dbReference>
<feature type="domain" description="EF-hand" evidence="11">
    <location>
        <begin position="82"/>
        <end position="117"/>
    </location>
</feature>
<dbReference type="EMBL" id="JBJKFK010001300">
    <property type="protein sequence ID" value="KAL3313454.1"/>
    <property type="molecule type" value="Genomic_DNA"/>
</dbReference>
<dbReference type="InterPro" id="IPR018108">
    <property type="entry name" value="MCP_transmembrane"/>
</dbReference>
<dbReference type="PROSITE" id="PS00018">
    <property type="entry name" value="EF_HAND_1"/>
    <property type="match status" value="1"/>
</dbReference>
<dbReference type="Gene3D" id="1.50.40.10">
    <property type="entry name" value="Mitochondrial carrier domain"/>
    <property type="match status" value="1"/>
</dbReference>
<evidence type="ECO:0000256" key="6">
    <source>
        <dbReference type="ARBA" id="ARBA00022837"/>
    </source>
</evidence>
<dbReference type="InterPro" id="IPR018247">
    <property type="entry name" value="EF_Hand_1_Ca_BS"/>
</dbReference>
<evidence type="ECO:0000256" key="2">
    <source>
        <dbReference type="ARBA" id="ARBA00006375"/>
    </source>
</evidence>